<proteinExistence type="predicted"/>
<dbReference type="Pfam" id="PF23764">
    <property type="entry name" value="Beta-barrel_GLAA-B_II"/>
    <property type="match status" value="1"/>
</dbReference>
<protein>
    <submittedName>
        <fullName evidence="11">Right-handed parallel beta-helix repeat-containing protein</fullName>
    </submittedName>
</protein>
<dbReference type="InterPro" id="IPR039448">
    <property type="entry name" value="Beta_helix"/>
</dbReference>
<dbReference type="EMBL" id="AP035786">
    <property type="protein sequence ID" value="BFO72654.1"/>
    <property type="molecule type" value="Genomic_DNA"/>
</dbReference>
<dbReference type="GO" id="GO:0004557">
    <property type="term" value="F:alpha-galactosidase activity"/>
    <property type="evidence" value="ECO:0007669"/>
    <property type="project" value="UniProtKB-EC"/>
</dbReference>
<evidence type="ECO:0000256" key="1">
    <source>
        <dbReference type="ARBA" id="ARBA00001255"/>
    </source>
</evidence>
<evidence type="ECO:0000259" key="9">
    <source>
        <dbReference type="Pfam" id="PF23763"/>
    </source>
</evidence>
<evidence type="ECO:0000313" key="11">
    <source>
        <dbReference type="EMBL" id="BFO72654.1"/>
    </source>
</evidence>
<dbReference type="AlphaFoldDB" id="A0AB33ISV6"/>
<keyword evidence="5" id="KW-0378">Hydrolase</keyword>
<evidence type="ECO:0000256" key="2">
    <source>
        <dbReference type="ARBA" id="ARBA00001271"/>
    </source>
</evidence>
<dbReference type="SMART" id="SM00710">
    <property type="entry name" value="PbH1"/>
    <property type="match status" value="6"/>
</dbReference>
<dbReference type="InterPro" id="IPR057275">
    <property type="entry name" value="Beta-barrel_GLAA-B_I"/>
</dbReference>
<feature type="signal peptide" evidence="7">
    <location>
        <begin position="1"/>
        <end position="22"/>
    </location>
</feature>
<dbReference type="Pfam" id="PF13229">
    <property type="entry name" value="Beta_helix"/>
    <property type="match status" value="1"/>
</dbReference>
<name>A0AB33ISV6_9BACT</name>
<gene>
    <name evidence="11" type="ORF">GTC17254_02510</name>
</gene>
<keyword evidence="4" id="KW-0677">Repeat</keyword>
<organism evidence="11">
    <name type="scientific">Prevotella sp. GTC17254</name>
    <dbReference type="NCBI Taxonomy" id="3236794"/>
    <lineage>
        <taxon>Bacteria</taxon>
        <taxon>Pseudomonadati</taxon>
        <taxon>Bacteroidota</taxon>
        <taxon>Bacteroidia</taxon>
        <taxon>Bacteroidales</taxon>
        <taxon>Prevotellaceae</taxon>
        <taxon>Prevotella</taxon>
    </lineage>
</organism>
<keyword evidence="3 7" id="KW-0732">Signal</keyword>
<keyword evidence="6" id="KW-0326">Glycosidase</keyword>
<feature type="chain" id="PRO_5044194023" evidence="7">
    <location>
        <begin position="23"/>
        <end position="573"/>
    </location>
</feature>
<evidence type="ECO:0000256" key="6">
    <source>
        <dbReference type="ARBA" id="ARBA00023295"/>
    </source>
</evidence>
<evidence type="ECO:0000259" key="10">
    <source>
        <dbReference type="Pfam" id="PF23764"/>
    </source>
</evidence>
<evidence type="ECO:0000256" key="4">
    <source>
        <dbReference type="ARBA" id="ARBA00022737"/>
    </source>
</evidence>
<dbReference type="SUPFAM" id="SSF51126">
    <property type="entry name" value="Pectin lyase-like"/>
    <property type="match status" value="1"/>
</dbReference>
<comment type="catalytic activity">
    <reaction evidence="1">
        <text>Hydrolysis of terminal, non-reducing alpha-D-galactose residues in alpha-D-galactosides, including galactose oligosaccharides, galactomannans and galactolipids.</text>
        <dbReference type="EC" id="3.2.1.22"/>
    </reaction>
</comment>
<dbReference type="InterPro" id="IPR056441">
    <property type="entry name" value="Beta-barrel_GLAA-B_II"/>
</dbReference>
<feature type="domain" description="Right handed beta helix" evidence="8">
    <location>
        <begin position="426"/>
        <end position="553"/>
    </location>
</feature>
<dbReference type="InterPro" id="IPR012334">
    <property type="entry name" value="Pectin_lyas_fold"/>
</dbReference>
<dbReference type="InterPro" id="IPR011050">
    <property type="entry name" value="Pectin_lyase_fold/virulence"/>
</dbReference>
<feature type="domain" description="GLAA-B beta-barrel" evidence="10">
    <location>
        <begin position="350"/>
        <end position="412"/>
    </location>
</feature>
<evidence type="ECO:0000256" key="7">
    <source>
        <dbReference type="SAM" id="SignalP"/>
    </source>
</evidence>
<dbReference type="InterPro" id="IPR006626">
    <property type="entry name" value="PbH1"/>
</dbReference>
<comment type="catalytic activity">
    <reaction evidence="2">
        <text>Hydrolysis of terminal, non-reducing branched (1-&gt;3)-alpha-D-galactosidic residues, producing free D-galactose.</text>
        <dbReference type="EC" id="3.2.1.n1"/>
    </reaction>
</comment>
<evidence type="ECO:0000259" key="8">
    <source>
        <dbReference type="Pfam" id="PF13229"/>
    </source>
</evidence>
<dbReference type="Pfam" id="PF23763">
    <property type="entry name" value="Beta-barrel_GLAA-B_I"/>
    <property type="match status" value="1"/>
</dbReference>
<accession>A0AB33ISV6</accession>
<evidence type="ECO:0000256" key="3">
    <source>
        <dbReference type="ARBA" id="ARBA00022729"/>
    </source>
</evidence>
<feature type="domain" description="GLAA-B beta-barrel" evidence="9">
    <location>
        <begin position="155"/>
        <end position="242"/>
    </location>
</feature>
<sequence length="573" mass="64844">MRHKRLLFIAILAFCCSLYVQAQSADTVNVAQFGARANSFQNCVKAIRKAIDYCRTHRVKVLTFDNGRYDIWPEGAEQRDFYISNTSSEIECPTKTKAIGLLLDSIQGLTIEGNGATLMYHGKMTMLSAWHSSDIRLRNLHFDFERPGGSELTYIRQDNDGVVVKLHRDSRYTIINHQLQLIGEGWRSNRNHCIEYNPETLHFQYTTDFNKILAPSKVEEVSPGILKFHTPATFRPQIGNTLTVRDIIRDQVGMFLAYSRNITLQNVYVHYMHGLGIVSQFTRNITMDSVYCEPRKGSGRLLASSADFMHFSGCAGKITITNCRYAGAQDDCINVHGTNLRIIRKLDNRTLELRFMHPQTYGFDAFFPGDTVAFIRSARMIRYGQCTVKATKVLNPRTIELVLDRDIPADVELNHDCIENLTWTPEVEIRNNFFSRTSTRGILVTTPRKAVIANNTFMKTAMSGILIESDAEGWFESGPVTDVLIEGNTFIDCGFKAYPAPATIVINPSNKVVDPKFPVHKNIRIIGNTFSQSGNPVLYAKSVSGLKFKNNTINWLTPLQKNKKEIILVEKSK</sequence>
<dbReference type="Gene3D" id="2.160.20.10">
    <property type="entry name" value="Single-stranded right-handed beta-helix, Pectin lyase-like"/>
    <property type="match status" value="2"/>
</dbReference>
<reference evidence="11" key="1">
    <citation type="submission" date="2024-07" db="EMBL/GenBank/DDBJ databases">
        <title>Complete genome sequence of Prevotella sp. YM-2024 GTC17254.</title>
        <authorList>
            <person name="Hayashi M."/>
            <person name="Muto Y."/>
            <person name="Tanaka K."/>
            <person name="Niwa H."/>
        </authorList>
    </citation>
    <scope>NUCLEOTIDE SEQUENCE</scope>
    <source>
        <strain evidence="11">GTC17254</strain>
    </source>
</reference>
<evidence type="ECO:0000256" key="5">
    <source>
        <dbReference type="ARBA" id="ARBA00022801"/>
    </source>
</evidence>